<protein>
    <recommendedName>
        <fullName evidence="9">Glycosyltransferase RgtA/B/C/D-like domain-containing protein</fullName>
    </recommendedName>
</protein>
<evidence type="ECO:0000256" key="1">
    <source>
        <dbReference type="ARBA" id="ARBA00004651"/>
    </source>
</evidence>
<evidence type="ECO:0000256" key="7">
    <source>
        <dbReference type="ARBA" id="ARBA00023136"/>
    </source>
</evidence>
<dbReference type="GO" id="GO:0000030">
    <property type="term" value="F:mannosyltransferase activity"/>
    <property type="evidence" value="ECO:0007669"/>
    <property type="project" value="InterPro"/>
</dbReference>
<feature type="transmembrane region" description="Helical" evidence="8">
    <location>
        <begin position="86"/>
        <end position="107"/>
    </location>
</feature>
<evidence type="ECO:0000256" key="4">
    <source>
        <dbReference type="ARBA" id="ARBA00022679"/>
    </source>
</evidence>
<dbReference type="PANTHER" id="PTHR33908:SF3">
    <property type="entry name" value="UNDECAPRENYL PHOSPHATE-ALPHA-4-AMINO-4-DEOXY-L-ARABINOSE ARABINOSYL TRANSFERASE"/>
    <property type="match status" value="1"/>
</dbReference>
<dbReference type="AlphaFoldDB" id="A0A1F5ZV24"/>
<dbReference type="Pfam" id="PF13231">
    <property type="entry name" value="PMT_2"/>
    <property type="match status" value="1"/>
</dbReference>
<feature type="transmembrane region" description="Helical" evidence="8">
    <location>
        <begin position="204"/>
        <end position="225"/>
    </location>
</feature>
<dbReference type="GO" id="GO:0009103">
    <property type="term" value="P:lipopolysaccharide biosynthetic process"/>
    <property type="evidence" value="ECO:0007669"/>
    <property type="project" value="UniProtKB-ARBA"/>
</dbReference>
<dbReference type="InterPro" id="IPR050297">
    <property type="entry name" value="LipidA_mod_glycosyltrf_83"/>
</dbReference>
<evidence type="ECO:0000313" key="10">
    <source>
        <dbReference type="EMBL" id="OGG16328.1"/>
    </source>
</evidence>
<dbReference type="Proteomes" id="UP000176253">
    <property type="component" value="Unassembled WGS sequence"/>
</dbReference>
<dbReference type="GO" id="GO:0006493">
    <property type="term" value="P:protein O-linked glycosylation"/>
    <property type="evidence" value="ECO:0007669"/>
    <property type="project" value="InterPro"/>
</dbReference>
<dbReference type="GO" id="GO:0016763">
    <property type="term" value="F:pentosyltransferase activity"/>
    <property type="evidence" value="ECO:0007669"/>
    <property type="project" value="TreeGrafter"/>
</dbReference>
<keyword evidence="5 8" id="KW-0812">Transmembrane</keyword>
<feature type="transmembrane region" description="Helical" evidence="8">
    <location>
        <begin position="307"/>
        <end position="324"/>
    </location>
</feature>
<dbReference type="GO" id="GO:0005886">
    <property type="term" value="C:plasma membrane"/>
    <property type="evidence" value="ECO:0007669"/>
    <property type="project" value="UniProtKB-SubCell"/>
</dbReference>
<gene>
    <name evidence="10" type="ORF">A3D78_06880</name>
</gene>
<proteinExistence type="predicted"/>
<reference evidence="10 11" key="1">
    <citation type="journal article" date="2016" name="Nat. Commun.">
        <title>Thousands of microbial genomes shed light on interconnected biogeochemical processes in an aquifer system.</title>
        <authorList>
            <person name="Anantharaman K."/>
            <person name="Brown C.T."/>
            <person name="Hug L.A."/>
            <person name="Sharon I."/>
            <person name="Castelle C.J."/>
            <person name="Probst A.J."/>
            <person name="Thomas B.C."/>
            <person name="Singh A."/>
            <person name="Wilkins M.J."/>
            <person name="Karaoz U."/>
            <person name="Brodie E.L."/>
            <person name="Williams K.H."/>
            <person name="Hubbard S.S."/>
            <person name="Banfield J.F."/>
        </authorList>
    </citation>
    <scope>NUCLEOTIDE SEQUENCE [LARGE SCALE GENOMIC DNA]</scope>
</reference>
<evidence type="ECO:0000256" key="3">
    <source>
        <dbReference type="ARBA" id="ARBA00022676"/>
    </source>
</evidence>
<evidence type="ECO:0000256" key="8">
    <source>
        <dbReference type="SAM" id="Phobius"/>
    </source>
</evidence>
<dbReference type="PANTHER" id="PTHR33908">
    <property type="entry name" value="MANNOSYLTRANSFERASE YKCB-RELATED"/>
    <property type="match status" value="1"/>
</dbReference>
<name>A0A1F5ZV24_9BACT</name>
<organism evidence="10 11">
    <name type="scientific">Candidatus Gottesmanbacteria bacterium RIFCSPHIGHO2_02_FULL_39_14</name>
    <dbReference type="NCBI Taxonomy" id="1798383"/>
    <lineage>
        <taxon>Bacteria</taxon>
        <taxon>Candidatus Gottesmaniibacteriota</taxon>
    </lineage>
</organism>
<feature type="transmembrane region" description="Helical" evidence="8">
    <location>
        <begin position="359"/>
        <end position="377"/>
    </location>
</feature>
<dbReference type="GO" id="GO:0010041">
    <property type="term" value="P:response to iron(III) ion"/>
    <property type="evidence" value="ECO:0007669"/>
    <property type="project" value="TreeGrafter"/>
</dbReference>
<evidence type="ECO:0000256" key="2">
    <source>
        <dbReference type="ARBA" id="ARBA00022475"/>
    </source>
</evidence>
<dbReference type="STRING" id="1798383.A3D78_06880"/>
<feature type="transmembrane region" description="Helical" evidence="8">
    <location>
        <begin position="162"/>
        <end position="184"/>
    </location>
</feature>
<feature type="transmembrane region" description="Helical" evidence="8">
    <location>
        <begin position="330"/>
        <end position="347"/>
    </location>
</feature>
<keyword evidence="4" id="KW-0808">Transferase</keyword>
<keyword evidence="3" id="KW-0328">Glycosyltransferase</keyword>
<sequence length="536" mass="61749">MKKLLLFLIILLASVLRLYHLDVNPPSLYWDEASLGYNAYSVLKSGKDEHGESLPLARFIAFGDYKPPGYIYTAVPSIALLGISKLAVRLPSALAGIFMVFFTYLLVNELFQVKKLALASAFIMAVSPWSLHLSRVAFEANLAAFYNLAGIYFFLKSRRLSWSILISIIFFLASFYTFNANRIIAPLLIFSLTLLYHRRVITNIKWYLMGIILAVIILLPSVGFLTSRESKIRLQEVSIFNNLQPLILTNKRIALDGNTLFAKLIHNRRIVYAKDYLKHLTDNFSLRYLFTHGDVNPRLALPGMGQLYFWELPFFISGVLYLILYGKKNASLIFSWMIIAVVPAGFAKETPHALRTVSILPTYQIIIALGLYQSIIWLKNKLTNRTFNFLLFVICYLLFVNFLYYLHLYHIHFPLNYSGEWQFGTREMVNYVLAREKFYDRIYVTPLLGRPYIFFAFYKPYLPDEFQFQKIAVRDNLGFWDVVSLGKIRFTLNNISVSSGKILLVKNDRSIPAGFRMLKVINNLAGDPVFYLSDNL</sequence>
<feature type="transmembrane region" description="Helical" evidence="8">
    <location>
        <begin position="389"/>
        <end position="406"/>
    </location>
</feature>
<keyword evidence="2" id="KW-1003">Cell membrane</keyword>
<evidence type="ECO:0000259" key="9">
    <source>
        <dbReference type="Pfam" id="PF13231"/>
    </source>
</evidence>
<comment type="caution">
    <text evidence="10">The sequence shown here is derived from an EMBL/GenBank/DDBJ whole genome shotgun (WGS) entry which is preliminary data.</text>
</comment>
<keyword evidence="7 8" id="KW-0472">Membrane</keyword>
<keyword evidence="6 8" id="KW-1133">Transmembrane helix</keyword>
<accession>A0A1F5ZV24</accession>
<evidence type="ECO:0000256" key="6">
    <source>
        <dbReference type="ARBA" id="ARBA00022989"/>
    </source>
</evidence>
<dbReference type="EMBL" id="MFJM01000059">
    <property type="protein sequence ID" value="OGG16328.1"/>
    <property type="molecule type" value="Genomic_DNA"/>
</dbReference>
<feature type="domain" description="Glycosyltransferase RgtA/B/C/D-like" evidence="9">
    <location>
        <begin position="66"/>
        <end position="222"/>
    </location>
</feature>
<feature type="transmembrane region" description="Helical" evidence="8">
    <location>
        <begin position="138"/>
        <end position="155"/>
    </location>
</feature>
<comment type="subcellular location">
    <subcellularLocation>
        <location evidence="1">Cell membrane</location>
        <topology evidence="1">Multi-pass membrane protein</topology>
    </subcellularLocation>
</comment>
<evidence type="ECO:0000256" key="5">
    <source>
        <dbReference type="ARBA" id="ARBA00022692"/>
    </source>
</evidence>
<dbReference type="InterPro" id="IPR038731">
    <property type="entry name" value="RgtA/B/C-like"/>
</dbReference>
<evidence type="ECO:0000313" key="11">
    <source>
        <dbReference type="Proteomes" id="UP000176253"/>
    </source>
</evidence>